<evidence type="ECO:0000313" key="3">
    <source>
        <dbReference type="Proteomes" id="UP000321080"/>
    </source>
</evidence>
<keyword evidence="3" id="KW-1185">Reference proteome</keyword>
<gene>
    <name evidence="2" type="ORF">FUA22_14010</name>
</gene>
<feature type="transmembrane region" description="Helical" evidence="1">
    <location>
        <begin position="68"/>
        <end position="88"/>
    </location>
</feature>
<dbReference type="Proteomes" id="UP000321080">
    <property type="component" value="Unassembled WGS sequence"/>
</dbReference>
<evidence type="ECO:0000256" key="1">
    <source>
        <dbReference type="SAM" id="Phobius"/>
    </source>
</evidence>
<name>A0A5C7GET7_9FLAO</name>
<comment type="caution">
    <text evidence="2">The sequence shown here is derived from an EMBL/GenBank/DDBJ whole genome shotgun (WGS) entry which is preliminary data.</text>
</comment>
<keyword evidence="1" id="KW-1133">Transmembrane helix</keyword>
<protein>
    <submittedName>
        <fullName evidence="2">Uncharacterized protein</fullName>
    </submittedName>
</protein>
<dbReference type="RefSeq" id="WP_147769225.1">
    <property type="nucleotide sequence ID" value="NZ_VRKQ01000016.1"/>
</dbReference>
<dbReference type="EMBL" id="VRKQ01000016">
    <property type="protein sequence ID" value="TXG35616.1"/>
    <property type="molecule type" value="Genomic_DNA"/>
</dbReference>
<proteinExistence type="predicted"/>
<sequence length="89" mass="11100">MSEKLEKRNREKRKTDPLTAEEWLYFFILPFFTPSSNHRDDHFSESEIDRFKRYGFEKKLKQAYRVKAYGYLFWMVMIFIMAVIVNRWF</sequence>
<dbReference type="AlphaFoldDB" id="A0A5C7GET7"/>
<organism evidence="2 3">
    <name type="scientific">Seonamhaeicola maritimus</name>
    <dbReference type="NCBI Taxonomy" id="2591822"/>
    <lineage>
        <taxon>Bacteria</taxon>
        <taxon>Pseudomonadati</taxon>
        <taxon>Bacteroidota</taxon>
        <taxon>Flavobacteriia</taxon>
        <taxon>Flavobacteriales</taxon>
        <taxon>Flavobacteriaceae</taxon>
    </lineage>
</organism>
<reference evidence="2 3" key="1">
    <citation type="submission" date="2019-08" db="EMBL/GenBank/DDBJ databases">
        <title>Seonamhaeicola sediminis sp. nov., isolated from marine sediment.</title>
        <authorList>
            <person name="Cao W.R."/>
        </authorList>
    </citation>
    <scope>NUCLEOTIDE SEQUENCE [LARGE SCALE GENOMIC DNA]</scope>
    <source>
        <strain evidence="2 3">1505</strain>
    </source>
</reference>
<dbReference type="OrthoDB" id="1164924at2"/>
<evidence type="ECO:0000313" key="2">
    <source>
        <dbReference type="EMBL" id="TXG35616.1"/>
    </source>
</evidence>
<keyword evidence="1" id="KW-0812">Transmembrane</keyword>
<keyword evidence="1" id="KW-0472">Membrane</keyword>
<accession>A0A5C7GET7</accession>